<feature type="transmembrane region" description="Helical" evidence="1">
    <location>
        <begin position="16"/>
        <end position="34"/>
    </location>
</feature>
<reference evidence="3" key="2">
    <citation type="submission" date="2012-03" db="EMBL/GenBank/DDBJ databases">
        <title>Complete genome sequence of Borrelia crocidurae.</title>
        <authorList>
            <person name="Elbir H."/>
            <person name="Gimenez G."/>
            <person name="Robert C."/>
            <person name="Raoult D."/>
            <person name="Drancourt M."/>
        </authorList>
    </citation>
    <scope>NUCLEOTIDE SEQUENCE [LARGE SCALE GENOMIC DNA]</scope>
    <source>
        <strain evidence="3">Achema</strain>
        <plasmid evidence="3">unnamed9</plasmid>
    </source>
</reference>
<dbReference type="HOGENOM" id="CLU_2951134_0_0_12"/>
<reference evidence="2 3" key="1">
    <citation type="journal article" date="2012" name="J. Bacteriol.">
        <title>Complete Genome Sequence of Borrelia crocidurae.</title>
        <authorList>
            <person name="Elbir H."/>
            <person name="Gimenez G."/>
            <person name="Robert C."/>
            <person name="Bergstrom S."/>
            <person name="Cutler S."/>
            <person name="Raoult D."/>
            <person name="Drancourt M."/>
        </authorList>
    </citation>
    <scope>NUCLEOTIDE SEQUENCE [LARGE SCALE GENOMIC DNA]</scope>
    <source>
        <strain evidence="2 3">Achema</strain>
        <plasmid evidence="3">unnamed9</plasmid>
    </source>
</reference>
<dbReference type="TCDB" id="1.E.17.2.1">
    <property type="family name" value="the blya holin (blya holin) family"/>
</dbReference>
<keyword evidence="1" id="KW-1133">Transmembrane helix</keyword>
<evidence type="ECO:0000313" key="2">
    <source>
        <dbReference type="EMBL" id="AFI31833.1"/>
    </source>
</evidence>
<proteinExistence type="predicted"/>
<dbReference type="InterPro" id="IPR006493">
    <property type="entry name" value="Holin_BlyA"/>
</dbReference>
<keyword evidence="2" id="KW-0614">Plasmid</keyword>
<dbReference type="Proteomes" id="UP000005212">
    <property type="component" value="Plasmid unnamed9"/>
</dbReference>
<evidence type="ECO:0000313" key="3">
    <source>
        <dbReference type="Proteomes" id="UP000005212"/>
    </source>
</evidence>
<dbReference type="RefSeq" id="WP_014683204.1">
    <property type="nucleotide sequence ID" value="NC_017778.1"/>
</dbReference>
<organism evidence="2 3">
    <name type="scientific">Borrelia crocidurae (strain Achema)</name>
    <dbReference type="NCBI Taxonomy" id="1155096"/>
    <lineage>
        <taxon>Bacteria</taxon>
        <taxon>Pseudomonadati</taxon>
        <taxon>Spirochaetota</taxon>
        <taxon>Spirochaetia</taxon>
        <taxon>Spirochaetales</taxon>
        <taxon>Borreliaceae</taxon>
        <taxon>Borrelia</taxon>
    </lineage>
</organism>
<dbReference type="PATRIC" id="fig|1155096.3.peg.1057"/>
<keyword evidence="1" id="KW-0812">Transmembrane</keyword>
<evidence type="ECO:0000256" key="1">
    <source>
        <dbReference type="SAM" id="Phobius"/>
    </source>
</evidence>
<geneLocation type="plasmid" evidence="3">
    <name>unnamed9</name>
</geneLocation>
<keyword evidence="1" id="KW-0472">Membrane</keyword>
<dbReference type="KEGG" id="bcw:Q7M_1125"/>
<dbReference type="AlphaFoldDB" id="I0FEC7"/>
<accession>I0FEC7</accession>
<gene>
    <name evidence="2" type="ordered locus">Q7M_1125</name>
</gene>
<dbReference type="EMBL" id="CP003435">
    <property type="protein sequence ID" value="AFI31833.1"/>
    <property type="molecule type" value="Genomic_DNA"/>
</dbReference>
<sequence length="61" mass="7011">MNTVFDFLSNIAETKLIIIGIITLFILIPLALFLKPVLAEIVKMIKHLLKYLIDKQSKNKK</sequence>
<protein>
    <submittedName>
        <fullName evidence="2">Holin, BlyA family-containing protein</fullName>
    </submittedName>
</protein>
<name>I0FEC7_BORCA</name>
<dbReference type="Pfam" id="PF05102">
    <property type="entry name" value="Holin_BlyA"/>
    <property type="match status" value="1"/>
</dbReference>